<evidence type="ECO:0000256" key="2">
    <source>
        <dbReference type="SAM" id="MobiDB-lite"/>
    </source>
</evidence>
<dbReference type="Gene3D" id="1.10.287.1490">
    <property type="match status" value="1"/>
</dbReference>
<proteinExistence type="predicted"/>
<dbReference type="Proteomes" id="UP000887566">
    <property type="component" value="Unplaced"/>
</dbReference>
<protein>
    <submittedName>
        <fullName evidence="4">Myosin heavy chain</fullName>
    </submittedName>
</protein>
<keyword evidence="1" id="KW-0175">Coiled coil</keyword>
<feature type="region of interest" description="Disordered" evidence="2">
    <location>
        <begin position="301"/>
        <end position="325"/>
    </location>
</feature>
<accession>A0A914UVJ4</accession>
<name>A0A914UVJ4_9BILA</name>
<evidence type="ECO:0000313" key="3">
    <source>
        <dbReference type="Proteomes" id="UP000887566"/>
    </source>
</evidence>
<organism evidence="3 4">
    <name type="scientific">Plectus sambesii</name>
    <dbReference type="NCBI Taxonomy" id="2011161"/>
    <lineage>
        <taxon>Eukaryota</taxon>
        <taxon>Metazoa</taxon>
        <taxon>Ecdysozoa</taxon>
        <taxon>Nematoda</taxon>
        <taxon>Chromadorea</taxon>
        <taxon>Plectida</taxon>
        <taxon>Plectina</taxon>
        <taxon>Plectoidea</taxon>
        <taxon>Plectidae</taxon>
        <taxon>Plectus</taxon>
    </lineage>
</organism>
<keyword evidence="3" id="KW-1185">Reference proteome</keyword>
<sequence length="325" mass="36923">MQKAASFVEHDRRHDDLGTTIEQLTTEKLQLSSAIDQLKEKHRKQIEELSATIEANAARHKEEIATMLSAHDEILSSAKKDDQDVAATVTRQLQETSAQLKDATTRMQQLEMDLAAEVSSAQAANKAAAEMQQRHAAELEQLRGELDECQRRADDAVEQRERAQGEMDKLRSDNHQFTEELADLRQKLDKTQMDSAGEIERLNQYVDELKMKVDDKTDALSTALKESESLTIELAASKELSAIHERLQEELDSARRDRDETERHAQKLQAELKSVTASLETETANSQRLLAELDAAREDFHRKLNDSANNDELTEQHRREEITDL</sequence>
<feature type="compositionally biased region" description="Basic and acidic residues" evidence="2">
    <location>
        <begin position="314"/>
        <end position="325"/>
    </location>
</feature>
<feature type="coiled-coil region" evidence="1">
    <location>
        <begin position="21"/>
        <end position="299"/>
    </location>
</feature>
<evidence type="ECO:0000256" key="1">
    <source>
        <dbReference type="SAM" id="Coils"/>
    </source>
</evidence>
<dbReference type="AlphaFoldDB" id="A0A914UVJ4"/>
<reference evidence="4" key="1">
    <citation type="submission" date="2022-11" db="UniProtKB">
        <authorList>
            <consortium name="WormBaseParasite"/>
        </authorList>
    </citation>
    <scope>IDENTIFICATION</scope>
</reference>
<dbReference type="WBParaSite" id="PSAMB.scaffold12993size2480.g35202.t1">
    <property type="protein sequence ID" value="PSAMB.scaffold12993size2480.g35202.t1"/>
    <property type="gene ID" value="PSAMB.scaffold12993size2480.g35202"/>
</dbReference>
<evidence type="ECO:0000313" key="4">
    <source>
        <dbReference type="WBParaSite" id="PSAMB.scaffold12993size2480.g35202.t1"/>
    </source>
</evidence>